<evidence type="ECO:0000313" key="2">
    <source>
        <dbReference type="EMBL" id="OJT06221.1"/>
    </source>
</evidence>
<dbReference type="AlphaFoldDB" id="A0A1M2VF08"/>
<gene>
    <name evidence="2" type="ORF">TRAPUB_2902</name>
</gene>
<proteinExistence type="predicted"/>
<name>A0A1M2VF08_TRAPU</name>
<accession>A0A1M2VF08</accession>
<keyword evidence="1" id="KW-0732">Signal</keyword>
<protein>
    <submittedName>
        <fullName evidence="2">Uncharacterized protein</fullName>
    </submittedName>
</protein>
<feature type="chain" id="PRO_5012001883" evidence="1">
    <location>
        <begin position="23"/>
        <end position="131"/>
    </location>
</feature>
<sequence length="131" mass="13943">MKFLNVLPAIGALVFGALSVVAQDAAVIITGISQVTDASRDLNTIVSKVTVANAQVQAVKIAPALLSIGNTCRQLTKTITVVRALRLLPEHPTGRHDVLTRLSLQKDPVVFGNEVALNVVNVLTTFVQVHQ</sequence>
<evidence type="ECO:0000256" key="1">
    <source>
        <dbReference type="SAM" id="SignalP"/>
    </source>
</evidence>
<organism evidence="2 3">
    <name type="scientific">Trametes pubescens</name>
    <name type="common">White-rot fungus</name>
    <dbReference type="NCBI Taxonomy" id="154538"/>
    <lineage>
        <taxon>Eukaryota</taxon>
        <taxon>Fungi</taxon>
        <taxon>Dikarya</taxon>
        <taxon>Basidiomycota</taxon>
        <taxon>Agaricomycotina</taxon>
        <taxon>Agaricomycetes</taxon>
        <taxon>Polyporales</taxon>
        <taxon>Polyporaceae</taxon>
        <taxon>Trametes</taxon>
    </lineage>
</organism>
<dbReference type="Proteomes" id="UP000184267">
    <property type="component" value="Unassembled WGS sequence"/>
</dbReference>
<dbReference type="OrthoDB" id="3210262at2759"/>
<comment type="caution">
    <text evidence="2">The sequence shown here is derived from an EMBL/GenBank/DDBJ whole genome shotgun (WGS) entry which is preliminary data.</text>
</comment>
<reference evidence="2 3" key="1">
    <citation type="submission" date="2016-10" db="EMBL/GenBank/DDBJ databases">
        <title>Genome sequence of the basidiomycete white-rot fungus Trametes pubescens.</title>
        <authorList>
            <person name="Makela M.R."/>
            <person name="Granchi Z."/>
            <person name="Peng M."/>
            <person name="De Vries R.P."/>
            <person name="Grigoriev I."/>
            <person name="Riley R."/>
            <person name="Hilden K."/>
        </authorList>
    </citation>
    <scope>NUCLEOTIDE SEQUENCE [LARGE SCALE GENOMIC DNA]</scope>
    <source>
        <strain evidence="2 3">FBCC735</strain>
    </source>
</reference>
<dbReference type="EMBL" id="MNAD01001337">
    <property type="protein sequence ID" value="OJT06221.1"/>
    <property type="molecule type" value="Genomic_DNA"/>
</dbReference>
<feature type="signal peptide" evidence="1">
    <location>
        <begin position="1"/>
        <end position="22"/>
    </location>
</feature>
<evidence type="ECO:0000313" key="3">
    <source>
        <dbReference type="Proteomes" id="UP000184267"/>
    </source>
</evidence>
<keyword evidence="3" id="KW-1185">Reference proteome</keyword>